<comment type="caution">
    <text evidence="4">The sequence shown here is derived from an EMBL/GenBank/DDBJ whole genome shotgun (WGS) entry which is preliminary data.</text>
</comment>
<gene>
    <name evidence="4" type="ORF">LKD32_08565</name>
</gene>
<dbReference type="EMBL" id="JAJEPU010000021">
    <property type="protein sequence ID" value="MCC2164930.1"/>
    <property type="molecule type" value="Genomic_DNA"/>
</dbReference>
<proteinExistence type="inferred from homology"/>
<feature type="domain" description="VTT" evidence="3">
    <location>
        <begin position="82"/>
        <end position="190"/>
    </location>
</feature>
<feature type="transmembrane region" description="Helical" evidence="2">
    <location>
        <begin position="138"/>
        <end position="159"/>
    </location>
</feature>
<dbReference type="PANTHER" id="PTHR42709">
    <property type="entry name" value="ALKALINE PHOSPHATASE LIKE PROTEIN"/>
    <property type="match status" value="1"/>
</dbReference>
<protein>
    <submittedName>
        <fullName evidence="4">VTT domain-containing protein</fullName>
    </submittedName>
</protein>
<name>A0AAE3ASN2_9FIRM</name>
<dbReference type="AlphaFoldDB" id="A0AAE3ASN2"/>
<feature type="transmembrane region" description="Helical" evidence="2">
    <location>
        <begin position="60"/>
        <end position="85"/>
    </location>
</feature>
<dbReference type="Proteomes" id="UP001198962">
    <property type="component" value="Unassembled WGS sequence"/>
</dbReference>
<accession>A0AAE3ASN2</accession>
<evidence type="ECO:0000256" key="1">
    <source>
        <dbReference type="ARBA" id="ARBA00010792"/>
    </source>
</evidence>
<keyword evidence="5" id="KW-1185">Reference proteome</keyword>
<dbReference type="InterPro" id="IPR051311">
    <property type="entry name" value="DedA_domain"/>
</dbReference>
<evidence type="ECO:0000313" key="4">
    <source>
        <dbReference type="EMBL" id="MCC2164930.1"/>
    </source>
</evidence>
<comment type="similarity">
    <text evidence="1">Belongs to the DedA family.</text>
</comment>
<keyword evidence="2" id="KW-0472">Membrane</keyword>
<sequence>METKPKIESKTELKTKFKKTEKMIASRFLKIVLAVAVAVTGSLPFLLLPEIIKKLAVAGYIGLFAACFLTNATVFLPASGIAFTISASTVLNPLFSTIIGGVGTACGELISYCCGRAGKNVVEDTPFLFRIQTYVQKYGVFTVWLFAFLPLPLFDLVGVTAGAGKMPLPKYIIPCMIGKVMKMMVYVFLVQWYLKI</sequence>
<reference evidence="4" key="1">
    <citation type="submission" date="2021-10" db="EMBL/GenBank/DDBJ databases">
        <title>Anaerobic single-cell dispensing facilitates the cultivation of human gut bacteria.</title>
        <authorList>
            <person name="Afrizal A."/>
        </authorList>
    </citation>
    <scope>NUCLEOTIDE SEQUENCE</scope>
    <source>
        <strain evidence="4">CLA-AA-H274</strain>
    </source>
</reference>
<keyword evidence="2" id="KW-0812">Transmembrane</keyword>
<evidence type="ECO:0000259" key="3">
    <source>
        <dbReference type="Pfam" id="PF09335"/>
    </source>
</evidence>
<organism evidence="4 5">
    <name type="scientific">Brotaphodocola catenula</name>
    <dbReference type="NCBI Taxonomy" id="2885361"/>
    <lineage>
        <taxon>Bacteria</taxon>
        <taxon>Bacillati</taxon>
        <taxon>Bacillota</taxon>
        <taxon>Clostridia</taxon>
        <taxon>Lachnospirales</taxon>
        <taxon>Lachnospiraceae</taxon>
        <taxon>Brotaphodocola</taxon>
    </lineage>
</organism>
<evidence type="ECO:0000256" key="2">
    <source>
        <dbReference type="SAM" id="Phobius"/>
    </source>
</evidence>
<dbReference type="Pfam" id="PF09335">
    <property type="entry name" value="VTT_dom"/>
    <property type="match status" value="1"/>
</dbReference>
<feature type="transmembrane region" description="Helical" evidence="2">
    <location>
        <begin position="171"/>
        <end position="194"/>
    </location>
</feature>
<dbReference type="RefSeq" id="WP_308451395.1">
    <property type="nucleotide sequence ID" value="NZ_JAJEPU010000021.1"/>
</dbReference>
<evidence type="ECO:0000313" key="5">
    <source>
        <dbReference type="Proteomes" id="UP001198962"/>
    </source>
</evidence>
<feature type="transmembrane region" description="Helical" evidence="2">
    <location>
        <begin position="28"/>
        <end position="48"/>
    </location>
</feature>
<keyword evidence="2" id="KW-1133">Transmembrane helix</keyword>
<dbReference type="InterPro" id="IPR032816">
    <property type="entry name" value="VTT_dom"/>
</dbReference>